<keyword evidence="2" id="KW-0472">Membrane</keyword>
<reference evidence="3 4" key="1">
    <citation type="submission" date="2022-04" db="EMBL/GenBank/DDBJ databases">
        <title>Chromosome-level reference genomes for two strains of Caenorhabditis briggsae: an improved platform for comparative genomics.</title>
        <authorList>
            <person name="Stevens L."/>
            <person name="Andersen E."/>
        </authorList>
    </citation>
    <scope>NUCLEOTIDE SEQUENCE [LARGE SCALE GENOMIC DNA]</scope>
    <source>
        <strain evidence="3">VX34</strain>
        <tissue evidence="3">Whole-organism</tissue>
    </source>
</reference>
<feature type="region of interest" description="Disordered" evidence="1">
    <location>
        <begin position="384"/>
        <end position="411"/>
    </location>
</feature>
<name>A0AAE9EKN1_CAEBR</name>
<sequence length="442" mass="49861">MTENQYDPIDEVSIDDQFKQIIQNITQKFKFGAENEKKTKTTLREWIAKTWNSIKKQFWEILRYFWNFIENQYWEILHYFLNGGAVGVFYNSLHWIIRIGGTAKANIVTVLDATRLNSLENPTWFARVDAPHGNVPFHHINVNPSYTGHPDPHIQISPFSAEIAEHLGVGLEVVNKISPYLLTFKIAVDVGVIGYNVYKDWKRGSTRNTVKAVTTILSSTAGGFGGIFPGSAIGSLIFPGIGTLVGGFIGGVCGAIGAGIVSDLVFEKFSDDFKYDIDEVTCKKCDKEFESRRYELGEQEMCEECRPQDEPEEKSIIENVIGFVVEKFTEVKNVVVNVVANAVNWDRVGPGRRKWPADRDSMPDGIIDNSICDKSRYRMIRRHQKEETARGGSTWREDSGVHSTWDAEGDVVDKEAKGRTVRDHGGFVGFDGCSERDRKDNK</sequence>
<feature type="transmembrane region" description="Helical" evidence="2">
    <location>
        <begin position="210"/>
        <end position="238"/>
    </location>
</feature>
<keyword evidence="4" id="KW-1185">Reference proteome</keyword>
<evidence type="ECO:0000313" key="3">
    <source>
        <dbReference type="EMBL" id="UMM25962.1"/>
    </source>
</evidence>
<evidence type="ECO:0008006" key="5">
    <source>
        <dbReference type="Google" id="ProtNLM"/>
    </source>
</evidence>
<dbReference type="PANTHER" id="PTHR21525:SF9">
    <property type="entry name" value="CHANNEL_COLICIN DOMAIN-CONTAINING PROTEIN"/>
    <property type="match status" value="1"/>
</dbReference>
<keyword evidence="2" id="KW-0812">Transmembrane</keyword>
<evidence type="ECO:0000256" key="2">
    <source>
        <dbReference type="SAM" id="Phobius"/>
    </source>
</evidence>
<dbReference type="AlphaFoldDB" id="A0AAE9EKN1"/>
<organism evidence="3 4">
    <name type="scientific">Caenorhabditis briggsae</name>
    <dbReference type="NCBI Taxonomy" id="6238"/>
    <lineage>
        <taxon>Eukaryota</taxon>
        <taxon>Metazoa</taxon>
        <taxon>Ecdysozoa</taxon>
        <taxon>Nematoda</taxon>
        <taxon>Chromadorea</taxon>
        <taxon>Rhabditida</taxon>
        <taxon>Rhabditina</taxon>
        <taxon>Rhabditomorpha</taxon>
        <taxon>Rhabditoidea</taxon>
        <taxon>Rhabditidae</taxon>
        <taxon>Peloderinae</taxon>
        <taxon>Caenorhabditis</taxon>
    </lineage>
</organism>
<evidence type="ECO:0000313" key="4">
    <source>
        <dbReference type="Proteomes" id="UP000829354"/>
    </source>
</evidence>
<gene>
    <name evidence="3" type="ORF">L5515_005560</name>
</gene>
<feature type="compositionally biased region" description="Basic and acidic residues" evidence="1">
    <location>
        <begin position="384"/>
        <end position="400"/>
    </location>
</feature>
<feature type="transmembrane region" description="Helical" evidence="2">
    <location>
        <begin position="244"/>
        <end position="266"/>
    </location>
</feature>
<keyword evidence="2" id="KW-1133">Transmembrane helix</keyword>
<proteinExistence type="predicted"/>
<protein>
    <recommendedName>
        <fullName evidence="5">Glycine zipper domain-containing protein</fullName>
    </recommendedName>
</protein>
<dbReference type="Proteomes" id="UP000829354">
    <property type="component" value="Chromosome III"/>
</dbReference>
<evidence type="ECO:0000256" key="1">
    <source>
        <dbReference type="SAM" id="MobiDB-lite"/>
    </source>
</evidence>
<dbReference type="PANTHER" id="PTHR21525">
    <property type="entry name" value="MOTILE SPERM PROTEIN"/>
    <property type="match status" value="1"/>
</dbReference>
<accession>A0AAE9EKN1</accession>
<dbReference type="EMBL" id="CP092622">
    <property type="protein sequence ID" value="UMM25962.1"/>
    <property type="molecule type" value="Genomic_DNA"/>
</dbReference>